<dbReference type="Gene3D" id="3.30.70.1880">
    <property type="entry name" value="Protein of unknown function DUF881"/>
    <property type="match status" value="1"/>
</dbReference>
<evidence type="ECO:0000256" key="2">
    <source>
        <dbReference type="SAM" id="Phobius"/>
    </source>
</evidence>
<dbReference type="RefSeq" id="WP_350342484.1">
    <property type="nucleotide sequence ID" value="NZ_CP158367.1"/>
</dbReference>
<keyword evidence="2" id="KW-0472">Membrane</keyword>
<accession>A0AAU7VHS5</accession>
<dbReference type="EMBL" id="CP158367">
    <property type="protein sequence ID" value="XBX73722.1"/>
    <property type="molecule type" value="Genomic_DNA"/>
</dbReference>
<organism evidence="3">
    <name type="scientific">Proteinivorax tanatarense</name>
    <dbReference type="NCBI Taxonomy" id="1260629"/>
    <lineage>
        <taxon>Bacteria</taxon>
        <taxon>Bacillati</taxon>
        <taxon>Bacillota</taxon>
        <taxon>Clostridia</taxon>
        <taxon>Eubacteriales</taxon>
        <taxon>Proteinivoracaceae</taxon>
        <taxon>Proteinivorax</taxon>
    </lineage>
</organism>
<dbReference type="AlphaFoldDB" id="A0AAU7VHS5"/>
<evidence type="ECO:0000313" key="3">
    <source>
        <dbReference type="EMBL" id="XBX73722.1"/>
    </source>
</evidence>
<protein>
    <submittedName>
        <fullName evidence="3">DUF881 domain-containing protein</fullName>
    </submittedName>
</protein>
<sequence>MYSRKIEYKITIITVSVLVVLVLNMAMFLTSFGFFGSRGDKDFHAAKEQALTLVRYNERLAEDWGVQDSADVTNALSNLMYDIEQTNNIDDLSRIVMNQGSETQRVIRRRAEARQSEIILSKISNDSNVIATVDKKEISVSYNSDGDIEFDDRGLLTKKTKKEITEYIEELPTLWDRTVEAEVENGLATLITPRSSDELEQQLRTEMDQLKSEVESLRISSGHAEMTGEGIIVRFYDNPEAVGENVNDAIIHDYHILEIANELFNAGALGIAIDGKRLTTNSSIRCAGTLIHVDHHPISVDPVEFHVVGDPDHLKSGLMLYIKTRLIPRGIEYEIEVPEEDVTLPAYTRRSN</sequence>
<feature type="transmembrane region" description="Helical" evidence="2">
    <location>
        <begin position="12"/>
        <end position="35"/>
    </location>
</feature>
<gene>
    <name evidence="3" type="ORF">PRVXT_001723</name>
</gene>
<reference evidence="3" key="1">
    <citation type="journal article" date="2013" name="Extremophiles">
        <title>Proteinivorax tanatarense gen. nov., sp. nov., an anaerobic, haloalkaliphilic, proteolytic bacterium isolated from a decaying algal bloom, and proposal of Proteinivoraceae fam. nov.</title>
        <authorList>
            <person name="Kevbrin V."/>
            <person name="Boltyanskaya Y."/>
            <person name="Zhilina T."/>
            <person name="Kolganova T."/>
            <person name="Lavrentjeva E."/>
            <person name="Kuznetsov B."/>
        </authorList>
    </citation>
    <scope>NUCLEOTIDE SEQUENCE</scope>
    <source>
        <strain evidence="3">Z-910T</strain>
    </source>
</reference>
<dbReference type="PANTHER" id="PTHR37313:SF2">
    <property type="entry name" value="UPF0749 PROTEIN YLXX"/>
    <property type="match status" value="1"/>
</dbReference>
<keyword evidence="2" id="KW-0812">Transmembrane</keyword>
<dbReference type="Pfam" id="PF05949">
    <property type="entry name" value="DUF881"/>
    <property type="match status" value="1"/>
</dbReference>
<dbReference type="InterPro" id="IPR010273">
    <property type="entry name" value="DUF881"/>
</dbReference>
<proteinExistence type="inferred from homology"/>
<dbReference type="PANTHER" id="PTHR37313">
    <property type="entry name" value="UPF0749 PROTEIN RV1825"/>
    <property type="match status" value="1"/>
</dbReference>
<name>A0AAU7VHS5_9FIRM</name>
<reference evidence="3" key="2">
    <citation type="submission" date="2024-06" db="EMBL/GenBank/DDBJ databases">
        <authorList>
            <person name="Petrova K.O."/>
            <person name="Toshchakov S.V."/>
            <person name="Boltjanskaja Y.V."/>
            <person name="Kevbrin V."/>
        </authorList>
    </citation>
    <scope>NUCLEOTIDE SEQUENCE</scope>
    <source>
        <strain evidence="3">Z-910T</strain>
    </source>
</reference>
<comment type="similarity">
    <text evidence="1">Belongs to the UPF0749 family.</text>
</comment>
<keyword evidence="2" id="KW-1133">Transmembrane helix</keyword>
<evidence type="ECO:0000256" key="1">
    <source>
        <dbReference type="ARBA" id="ARBA00009108"/>
    </source>
</evidence>